<dbReference type="InterPro" id="IPR027417">
    <property type="entry name" value="P-loop_NTPase"/>
</dbReference>
<evidence type="ECO:0000256" key="1">
    <source>
        <dbReference type="ARBA" id="ARBA00022741"/>
    </source>
</evidence>
<dbReference type="InterPro" id="IPR005225">
    <property type="entry name" value="Small_GTP-bd"/>
</dbReference>
<dbReference type="InterPro" id="IPR006073">
    <property type="entry name" value="GTP-bd"/>
</dbReference>
<dbReference type="Pfam" id="PF07664">
    <property type="entry name" value="FeoB_C"/>
    <property type="match status" value="1"/>
</dbReference>
<dbReference type="EMBL" id="JACJRF010000013">
    <property type="protein sequence ID" value="MBD2344492.1"/>
    <property type="molecule type" value="Genomic_DNA"/>
</dbReference>
<keyword evidence="2" id="KW-0342">GTP-binding</keyword>
<dbReference type="Pfam" id="PF02421">
    <property type="entry name" value="FeoB_N"/>
    <property type="match status" value="1"/>
</dbReference>
<evidence type="ECO:0000259" key="4">
    <source>
        <dbReference type="PROSITE" id="PS51711"/>
    </source>
</evidence>
<proteinExistence type="predicted"/>
<keyword evidence="3" id="KW-1133">Transmembrane helix</keyword>
<sequence length="669" mass="73614">MTHCHDSSSGLGTLVNQPGVQRVAVLGMPNVGKSTLFNRITGAGAFVGNWPGVTVDLLKAEVELDSRKVEFIDLPGIYDLEGYSEDEQVVQTFFSTCPVDLVLVILNAAQIDRQIRLVLQVKALGMPAVVILNMVDEAKHFGIKIDEHKLAQKLEMPVALVSAKYGHGYAHAMRKISQKLAENQASIAPEELQQQIQTHRQIPESQVHETLESTVEMPSQLFKTITERLDGLFLHPFLGLPLFFLSIYLMFEFVWLIGLPLQDVADSITSWLQQAAIVPLTANLPEFWRGFLVDGMYGGLATVASFIPLVVTFFFMMAIVEDSGYFSRAAYMMDALMYHFGLDGRSFVLLIMGFGCNIPAIMGTRVMRSQALRLLTIFIIPFALCSARLTVFVFIIDALFDRTWGPLVLFSLYLFSFVVALLTGLLMKGQFQNQEPFVIELPPYRFPTLKQVFLRGWGELKQFLQRATGFITAGVAGVWLLSNLPQGTANSISSMGEMLIAIPILLGMVTGANAVKAFIQRAGGWIAISVLAIWLLNNLPGGDNVSYATRIGEFFSPVLNAAGIPKELTIALLFGFIAKEILVGSLASIYHLADTNAVQATIAQTISPIQAYSFMLFCLLYTPCLATVATIRSESKSIKFTLISVAYGLTLAWVVSVLFYQGARLLGLS</sequence>
<dbReference type="Proteomes" id="UP000607281">
    <property type="component" value="Unassembled WGS sequence"/>
</dbReference>
<feature type="transmembrane region" description="Helical" evidence="3">
    <location>
        <begin position="494"/>
        <end position="515"/>
    </location>
</feature>
<comment type="caution">
    <text evidence="5">The sequence shown here is derived from an EMBL/GenBank/DDBJ whole genome shotgun (WGS) entry which is preliminary data.</text>
</comment>
<dbReference type="InterPro" id="IPR011642">
    <property type="entry name" value="Gate_dom"/>
</dbReference>
<dbReference type="Gene3D" id="3.40.50.300">
    <property type="entry name" value="P-loop containing nucleotide triphosphate hydrolases"/>
    <property type="match status" value="1"/>
</dbReference>
<keyword evidence="1" id="KW-0547">Nucleotide-binding</keyword>
<feature type="transmembrane region" description="Helical" evidence="3">
    <location>
        <begin position="522"/>
        <end position="539"/>
    </location>
</feature>
<feature type="transmembrane region" description="Helical" evidence="3">
    <location>
        <begin position="463"/>
        <end position="482"/>
    </location>
</feature>
<dbReference type="Pfam" id="PF07670">
    <property type="entry name" value="Gate"/>
    <property type="match status" value="2"/>
</dbReference>
<dbReference type="InterPro" id="IPR030389">
    <property type="entry name" value="G_FEOB_dom"/>
</dbReference>
<feature type="transmembrane region" description="Helical" evidence="3">
    <location>
        <begin position="300"/>
        <end position="320"/>
    </location>
</feature>
<evidence type="ECO:0000313" key="6">
    <source>
        <dbReference type="Proteomes" id="UP000607281"/>
    </source>
</evidence>
<dbReference type="PRINTS" id="PR00326">
    <property type="entry name" value="GTP1OBG"/>
</dbReference>
<feature type="transmembrane region" description="Helical" evidence="3">
    <location>
        <begin position="232"/>
        <end position="251"/>
    </location>
</feature>
<gene>
    <name evidence="5" type="ORF">H6G18_10060</name>
</gene>
<dbReference type="RefSeq" id="WP_190406944.1">
    <property type="nucleotide sequence ID" value="NZ_JACJRF010000013.1"/>
</dbReference>
<dbReference type="PANTHER" id="PTHR43185">
    <property type="entry name" value="FERROUS IRON TRANSPORT PROTEIN B"/>
    <property type="match status" value="1"/>
</dbReference>
<feature type="transmembrane region" description="Helical" evidence="3">
    <location>
        <begin position="374"/>
        <end position="396"/>
    </location>
</feature>
<accession>A0ABR8CMN0</accession>
<dbReference type="NCBIfam" id="TIGR00231">
    <property type="entry name" value="small_GTP"/>
    <property type="match status" value="1"/>
</dbReference>
<feature type="transmembrane region" description="Helical" evidence="3">
    <location>
        <begin position="611"/>
        <end position="631"/>
    </location>
</feature>
<feature type="transmembrane region" description="Helical" evidence="3">
    <location>
        <begin position="408"/>
        <end position="427"/>
    </location>
</feature>
<feature type="transmembrane region" description="Helical" evidence="3">
    <location>
        <begin position="568"/>
        <end position="590"/>
    </location>
</feature>
<dbReference type="PANTHER" id="PTHR43185:SF1">
    <property type="entry name" value="FE(2+) TRANSPORTER FEOB"/>
    <property type="match status" value="1"/>
</dbReference>
<evidence type="ECO:0000313" key="5">
    <source>
        <dbReference type="EMBL" id="MBD2344492.1"/>
    </source>
</evidence>
<organism evidence="5 6">
    <name type="scientific">Anabaena subtropica FACHB-260</name>
    <dbReference type="NCBI Taxonomy" id="2692884"/>
    <lineage>
        <taxon>Bacteria</taxon>
        <taxon>Bacillati</taxon>
        <taxon>Cyanobacteriota</taxon>
        <taxon>Cyanophyceae</taxon>
        <taxon>Nostocales</taxon>
        <taxon>Nostocaceae</taxon>
        <taxon>Anabaena</taxon>
    </lineage>
</organism>
<dbReference type="InterPro" id="IPR050860">
    <property type="entry name" value="FeoB_GTPase"/>
</dbReference>
<dbReference type="PROSITE" id="PS51711">
    <property type="entry name" value="G_FEOB"/>
    <property type="match status" value="1"/>
</dbReference>
<keyword evidence="3" id="KW-0812">Transmembrane</keyword>
<feature type="transmembrane region" description="Helical" evidence="3">
    <location>
        <begin position="340"/>
        <end position="362"/>
    </location>
</feature>
<keyword evidence="3" id="KW-0472">Membrane</keyword>
<feature type="transmembrane region" description="Helical" evidence="3">
    <location>
        <begin position="637"/>
        <end position="660"/>
    </location>
</feature>
<dbReference type="SUPFAM" id="SSF52540">
    <property type="entry name" value="P-loop containing nucleoside triphosphate hydrolases"/>
    <property type="match status" value="1"/>
</dbReference>
<keyword evidence="6" id="KW-1185">Reference proteome</keyword>
<protein>
    <submittedName>
        <fullName evidence="5">Ferrous iron transporter B</fullName>
    </submittedName>
</protein>
<evidence type="ECO:0000256" key="3">
    <source>
        <dbReference type="SAM" id="Phobius"/>
    </source>
</evidence>
<evidence type="ECO:0000256" key="2">
    <source>
        <dbReference type="ARBA" id="ARBA00023134"/>
    </source>
</evidence>
<dbReference type="InterPro" id="IPR011640">
    <property type="entry name" value="Fe2_transport_prot_B_C"/>
</dbReference>
<name>A0ABR8CMN0_9NOST</name>
<feature type="domain" description="FeoB-type G" evidence="4">
    <location>
        <begin position="20"/>
        <end position="186"/>
    </location>
</feature>
<reference evidence="5 6" key="1">
    <citation type="journal article" date="2020" name="ISME J.">
        <title>Comparative genomics reveals insights into cyanobacterial evolution and habitat adaptation.</title>
        <authorList>
            <person name="Chen M.Y."/>
            <person name="Teng W.K."/>
            <person name="Zhao L."/>
            <person name="Hu C.X."/>
            <person name="Zhou Y.K."/>
            <person name="Han B.P."/>
            <person name="Song L.R."/>
            <person name="Shu W.S."/>
        </authorList>
    </citation>
    <scope>NUCLEOTIDE SEQUENCE [LARGE SCALE GENOMIC DNA]</scope>
    <source>
        <strain evidence="5 6">FACHB-260</strain>
    </source>
</reference>
<dbReference type="CDD" id="cd01879">
    <property type="entry name" value="FeoB"/>
    <property type="match status" value="1"/>
</dbReference>